<dbReference type="AlphaFoldDB" id="A0A7C9BGD6"/>
<dbReference type="InterPro" id="IPR051783">
    <property type="entry name" value="NAD(P)-dependent_oxidoreduct"/>
</dbReference>
<dbReference type="GO" id="GO:0005737">
    <property type="term" value="C:cytoplasm"/>
    <property type="evidence" value="ECO:0007669"/>
    <property type="project" value="TreeGrafter"/>
</dbReference>
<dbReference type="SUPFAM" id="SSF51735">
    <property type="entry name" value="NAD(P)-binding Rossmann-fold domains"/>
    <property type="match status" value="1"/>
</dbReference>
<dbReference type="RefSeq" id="WP_152759365.1">
    <property type="nucleotide sequence ID" value="NZ_WHLY01000002.1"/>
</dbReference>
<comment type="caution">
    <text evidence="1">The sequence shown here is derived from an EMBL/GenBank/DDBJ whole genome shotgun (WGS) entry which is preliminary data.</text>
</comment>
<reference evidence="1 2" key="1">
    <citation type="submission" date="2019-10" db="EMBL/GenBank/DDBJ databases">
        <title>Draft Genome Sequence of Cytophagaceae sp. SJW1-29.</title>
        <authorList>
            <person name="Choi A."/>
        </authorList>
    </citation>
    <scope>NUCLEOTIDE SEQUENCE [LARGE SCALE GENOMIC DNA]</scope>
    <source>
        <strain evidence="1 2">SJW1-29</strain>
    </source>
</reference>
<dbReference type="InterPro" id="IPR036291">
    <property type="entry name" value="NAD(P)-bd_dom_sf"/>
</dbReference>
<proteinExistence type="predicted"/>
<dbReference type="Gene3D" id="3.40.50.720">
    <property type="entry name" value="NAD(P)-binding Rossmann-like Domain"/>
    <property type="match status" value="1"/>
</dbReference>
<keyword evidence="2" id="KW-1185">Reference proteome</keyword>
<dbReference type="PANTHER" id="PTHR48079">
    <property type="entry name" value="PROTEIN YEEZ"/>
    <property type="match status" value="1"/>
</dbReference>
<evidence type="ECO:0000313" key="2">
    <source>
        <dbReference type="Proteomes" id="UP000479293"/>
    </source>
</evidence>
<protein>
    <submittedName>
        <fullName evidence="1">SDR family NAD(P)-dependent oxidoreductase</fullName>
    </submittedName>
</protein>
<organism evidence="1 2">
    <name type="scientific">Salmonirosea aquatica</name>
    <dbReference type="NCBI Taxonomy" id="2654236"/>
    <lineage>
        <taxon>Bacteria</taxon>
        <taxon>Pseudomonadati</taxon>
        <taxon>Bacteroidota</taxon>
        <taxon>Cytophagia</taxon>
        <taxon>Cytophagales</taxon>
        <taxon>Spirosomataceae</taxon>
        <taxon>Salmonirosea</taxon>
    </lineage>
</organism>
<gene>
    <name evidence="1" type="ORF">GBK04_10260</name>
</gene>
<dbReference type="PANTHER" id="PTHR48079:SF6">
    <property type="entry name" value="NAD(P)-BINDING DOMAIN-CONTAINING PROTEIN-RELATED"/>
    <property type="match status" value="1"/>
</dbReference>
<name>A0A7C9BGD6_9BACT</name>
<dbReference type="Proteomes" id="UP000479293">
    <property type="component" value="Unassembled WGS sequence"/>
</dbReference>
<accession>A0A7C9BGD6</accession>
<sequence>MAHASGKTISVVGCGWLGKSLAERLLVEGYLVKGSTTSPAKLAGLKSLGIEAYVASLSPDPRGEHWSELLDVDTVIVDIPPRVSHLGGDFHPQQMDFLAAMLNKTSVSKIIYVSSTSVYPELNRVMTEADVLESGQSASPGLVLAENRMLDLASASRRVTVLRCGGLMGYDRIPGKYVRGKQNMTTGSLPVNYIHRDDVIGIVSALLRSENPDGVYNAVAPQHPSRREVYETSCAEFGWESPTFKVPTHSEKYKLVSSDKLGSMLDYTFQYPDPLTFHYELFYKTRDN</sequence>
<dbReference type="EMBL" id="WHLY01000002">
    <property type="protein sequence ID" value="MPR33743.1"/>
    <property type="molecule type" value="Genomic_DNA"/>
</dbReference>
<dbReference type="GO" id="GO:0004029">
    <property type="term" value="F:aldehyde dehydrogenase (NAD+) activity"/>
    <property type="evidence" value="ECO:0007669"/>
    <property type="project" value="TreeGrafter"/>
</dbReference>
<evidence type="ECO:0000313" key="1">
    <source>
        <dbReference type="EMBL" id="MPR33743.1"/>
    </source>
</evidence>